<dbReference type="InterPro" id="IPR001584">
    <property type="entry name" value="Integrase_cat-core"/>
</dbReference>
<feature type="non-terminal residue" evidence="2">
    <location>
        <position position="1"/>
    </location>
</feature>
<dbReference type="STRING" id="157652.A0A371G8B1"/>
<dbReference type="InterPro" id="IPR012337">
    <property type="entry name" value="RNaseH-like_sf"/>
</dbReference>
<evidence type="ECO:0000313" key="3">
    <source>
        <dbReference type="Proteomes" id="UP000257109"/>
    </source>
</evidence>
<dbReference type="PROSITE" id="PS50994">
    <property type="entry name" value="INTEGRASE"/>
    <property type="match status" value="1"/>
</dbReference>
<reference evidence="2" key="1">
    <citation type="submission" date="2018-05" db="EMBL/GenBank/DDBJ databases">
        <title>Draft genome of Mucuna pruriens seed.</title>
        <authorList>
            <person name="Nnadi N.E."/>
            <person name="Vos R."/>
            <person name="Hasami M.H."/>
            <person name="Devisetty U.K."/>
            <person name="Aguiy J.C."/>
        </authorList>
    </citation>
    <scope>NUCLEOTIDE SEQUENCE [LARGE SCALE GENOMIC DNA]</scope>
    <source>
        <strain evidence="2">JCA_2017</strain>
    </source>
</reference>
<dbReference type="GO" id="GO:0015074">
    <property type="term" value="P:DNA integration"/>
    <property type="evidence" value="ECO:0007669"/>
    <property type="project" value="InterPro"/>
</dbReference>
<keyword evidence="3" id="KW-1185">Reference proteome</keyword>
<dbReference type="AlphaFoldDB" id="A0A371G8B1"/>
<evidence type="ECO:0000259" key="1">
    <source>
        <dbReference type="PROSITE" id="PS50994"/>
    </source>
</evidence>
<comment type="caution">
    <text evidence="2">The sequence shown here is derived from an EMBL/GenBank/DDBJ whole genome shotgun (WGS) entry which is preliminary data.</text>
</comment>
<dbReference type="InterPro" id="IPR039537">
    <property type="entry name" value="Retrotran_Ty1/copia-like"/>
</dbReference>
<dbReference type="EMBL" id="QJKJ01006421">
    <property type="protein sequence ID" value="RDX86784.1"/>
    <property type="molecule type" value="Genomic_DNA"/>
</dbReference>
<dbReference type="Gene3D" id="3.30.420.10">
    <property type="entry name" value="Ribonuclease H-like superfamily/Ribonuclease H"/>
    <property type="match status" value="1"/>
</dbReference>
<gene>
    <name evidence="2" type="ORF">CR513_31845</name>
</gene>
<proteinExistence type="predicted"/>
<dbReference type="Proteomes" id="UP000257109">
    <property type="component" value="Unassembled WGS sequence"/>
</dbReference>
<name>A0A371G8B1_MUCPR</name>
<dbReference type="InterPro" id="IPR036397">
    <property type="entry name" value="RNaseH_sf"/>
</dbReference>
<accession>A0A371G8B1</accession>
<protein>
    <recommendedName>
        <fullName evidence="1">Integrase catalytic domain-containing protein</fullName>
    </recommendedName>
</protein>
<dbReference type="SUPFAM" id="SSF53098">
    <property type="entry name" value="Ribonuclease H-like"/>
    <property type="match status" value="1"/>
</dbReference>
<dbReference type="PANTHER" id="PTHR42648:SF22">
    <property type="entry name" value="REVERSE TRANSCRIPTASE TY1_COPIA-TYPE DOMAIN-CONTAINING PROTEIN"/>
    <property type="match status" value="1"/>
</dbReference>
<sequence length="168" mass="20000">MRHKNEVFNIFRTFYTLVKTQFLAKIRILYSDNGGEYFNQEFLHYFQTYGIIHKTTFPQTPQKNVYLLNRIPCWLIQDSSSKCSPCMNPCLLFCYCLLVSLNVWPLYISIKINVWPCIFVIEKVYHCYHTTTKCIYVIMNVTILESKTYFCAPNMQFSFLEGDTKSRE</sequence>
<organism evidence="2 3">
    <name type="scientific">Mucuna pruriens</name>
    <name type="common">Velvet bean</name>
    <name type="synonym">Dolichos pruriens</name>
    <dbReference type="NCBI Taxonomy" id="157652"/>
    <lineage>
        <taxon>Eukaryota</taxon>
        <taxon>Viridiplantae</taxon>
        <taxon>Streptophyta</taxon>
        <taxon>Embryophyta</taxon>
        <taxon>Tracheophyta</taxon>
        <taxon>Spermatophyta</taxon>
        <taxon>Magnoliopsida</taxon>
        <taxon>eudicotyledons</taxon>
        <taxon>Gunneridae</taxon>
        <taxon>Pentapetalae</taxon>
        <taxon>rosids</taxon>
        <taxon>fabids</taxon>
        <taxon>Fabales</taxon>
        <taxon>Fabaceae</taxon>
        <taxon>Papilionoideae</taxon>
        <taxon>50 kb inversion clade</taxon>
        <taxon>NPAAA clade</taxon>
        <taxon>indigoferoid/millettioid clade</taxon>
        <taxon>Phaseoleae</taxon>
        <taxon>Mucuna</taxon>
    </lineage>
</organism>
<feature type="domain" description="Integrase catalytic" evidence="1">
    <location>
        <begin position="1"/>
        <end position="64"/>
    </location>
</feature>
<dbReference type="GO" id="GO:0003676">
    <property type="term" value="F:nucleic acid binding"/>
    <property type="evidence" value="ECO:0007669"/>
    <property type="project" value="InterPro"/>
</dbReference>
<dbReference type="PANTHER" id="PTHR42648">
    <property type="entry name" value="TRANSPOSASE, PUTATIVE-RELATED"/>
    <property type="match status" value="1"/>
</dbReference>
<evidence type="ECO:0000313" key="2">
    <source>
        <dbReference type="EMBL" id="RDX86784.1"/>
    </source>
</evidence>